<feature type="compositionally biased region" description="Low complexity" evidence="1">
    <location>
        <begin position="620"/>
        <end position="632"/>
    </location>
</feature>
<feature type="compositionally biased region" description="Low complexity" evidence="1">
    <location>
        <begin position="89"/>
        <end position="101"/>
    </location>
</feature>
<sequence>MSSPASPLQTTAPKRRLSARRGSISAPDPFAKHADLNRSLSSSSTLTIVRVLGNNNNNHSDAFALQEPPSSHSSSRRLGSQHQQHRRTGSNSSDSGSGRLSFAFSSFGGPQRSTSPTSQRRPASPGRHHALPQSQPRLSPEQLYDLAHQATNPKYFPSPGDASSPSPYRPESPHRPVSPSYFRRSPVLNAVNPSPATAPATFTPLPPSIFLPFMDRPSEVAALISSSPTKKLFALLRQTFPRDPSLPGVNSDNYSSSPQFPPLQTQITGTPIPRDPATWTYPQLMTFLTTTTRSDMPDTLWVAKIRKCILSRSELIWERVKGALGVPPELDIDANFLEDTEMHGDVFESSSGSEDEGEHEAEKRIMSRRPANVRTETDEMEDFGRKARGHWDDWDAVLSSPDVERAKTQPQFPDTSKVSTPVVDDPEILTAVAPTPRQQTSPGEKSSDLPLITEQVPTPFDEAFPPPGHTKDSKSVSSLALNPLDLDMVSGPIGSPSGASESHLIIEPLLSPSASKSPVPSANPPPLSLPSSLALEAQSGSTGALGDIIEGEEEEEEDEKGAAEQEDEDKKKDEDTPSDDSKSEPAIDPSQIHGLRISLPGTPVTPSASWRDVLFAQTQSNSSPVSSPVDSNMGRRPLSIGSSSGVAGLTRTGSTGSIRSLGSVGSRKHPYMNPSGYGEGRHFTTSSDGGYESDGVGNFARLATGPTLAANNPSLRSPPVPPASKYNPLYHSSSLRARFDRRGSKGSASGTSDYAITFGSSSVGDN</sequence>
<feature type="region of interest" description="Disordered" evidence="1">
    <location>
        <begin position="511"/>
        <end position="766"/>
    </location>
</feature>
<dbReference type="AlphaFoldDB" id="A0A8H5C7N8"/>
<feature type="compositionally biased region" description="Low complexity" evidence="1">
    <location>
        <begin position="70"/>
        <end position="82"/>
    </location>
</feature>
<feature type="compositionally biased region" description="Low complexity" evidence="1">
    <location>
        <begin position="511"/>
        <end position="520"/>
    </location>
</feature>
<reference evidence="2 3" key="1">
    <citation type="journal article" date="2020" name="ISME J.">
        <title>Uncovering the hidden diversity of litter-decomposition mechanisms in mushroom-forming fungi.</title>
        <authorList>
            <person name="Floudas D."/>
            <person name="Bentzer J."/>
            <person name="Ahren D."/>
            <person name="Johansson T."/>
            <person name="Persson P."/>
            <person name="Tunlid A."/>
        </authorList>
    </citation>
    <scope>NUCLEOTIDE SEQUENCE [LARGE SCALE GENOMIC DNA]</scope>
    <source>
        <strain evidence="2 3">CBS 291.85</strain>
    </source>
</reference>
<feature type="compositionally biased region" description="Basic and acidic residues" evidence="1">
    <location>
        <begin position="560"/>
        <end position="585"/>
    </location>
</feature>
<protein>
    <submittedName>
        <fullName evidence="2">Uncharacterized protein</fullName>
    </submittedName>
</protein>
<keyword evidence="3" id="KW-1185">Reference proteome</keyword>
<dbReference type="Proteomes" id="UP000559256">
    <property type="component" value="Unassembled WGS sequence"/>
</dbReference>
<name>A0A8H5C7N8_9AGAR</name>
<feature type="region of interest" description="Disordered" evidence="1">
    <location>
        <begin position="1"/>
        <end position="137"/>
    </location>
</feature>
<feature type="region of interest" description="Disordered" evidence="1">
    <location>
        <begin position="151"/>
        <end position="181"/>
    </location>
</feature>
<feature type="region of interest" description="Disordered" evidence="1">
    <location>
        <begin position="432"/>
        <end position="478"/>
    </location>
</feature>
<dbReference type="EMBL" id="JAACJM010000224">
    <property type="protein sequence ID" value="KAF5336722.1"/>
    <property type="molecule type" value="Genomic_DNA"/>
</dbReference>
<feature type="compositionally biased region" description="Polar residues" evidence="1">
    <location>
        <begin position="111"/>
        <end position="121"/>
    </location>
</feature>
<dbReference type="OrthoDB" id="2591449at2759"/>
<comment type="caution">
    <text evidence="2">The sequence shown here is derived from an EMBL/GenBank/DDBJ whole genome shotgun (WGS) entry which is preliminary data.</text>
</comment>
<feature type="region of interest" description="Disordered" evidence="1">
    <location>
        <begin position="346"/>
        <end position="365"/>
    </location>
</feature>
<feature type="compositionally biased region" description="Polar residues" evidence="1">
    <location>
        <begin position="746"/>
        <end position="766"/>
    </location>
</feature>
<organism evidence="2 3">
    <name type="scientific">Tetrapyrgos nigripes</name>
    <dbReference type="NCBI Taxonomy" id="182062"/>
    <lineage>
        <taxon>Eukaryota</taxon>
        <taxon>Fungi</taxon>
        <taxon>Dikarya</taxon>
        <taxon>Basidiomycota</taxon>
        <taxon>Agaricomycotina</taxon>
        <taxon>Agaricomycetes</taxon>
        <taxon>Agaricomycetidae</taxon>
        <taxon>Agaricales</taxon>
        <taxon>Marasmiineae</taxon>
        <taxon>Marasmiaceae</taxon>
        <taxon>Tetrapyrgos</taxon>
    </lineage>
</organism>
<proteinExistence type="predicted"/>
<evidence type="ECO:0000313" key="3">
    <source>
        <dbReference type="Proteomes" id="UP000559256"/>
    </source>
</evidence>
<feature type="compositionally biased region" description="Polar residues" evidence="1">
    <location>
        <begin position="640"/>
        <end position="660"/>
    </location>
</feature>
<evidence type="ECO:0000313" key="2">
    <source>
        <dbReference type="EMBL" id="KAF5336722.1"/>
    </source>
</evidence>
<evidence type="ECO:0000256" key="1">
    <source>
        <dbReference type="SAM" id="MobiDB-lite"/>
    </source>
</evidence>
<accession>A0A8H5C7N8</accession>
<feature type="compositionally biased region" description="Acidic residues" evidence="1">
    <location>
        <begin position="549"/>
        <end position="559"/>
    </location>
</feature>
<gene>
    <name evidence="2" type="ORF">D9758_015085</name>
</gene>
<feature type="compositionally biased region" description="Polar residues" evidence="1">
    <location>
        <begin position="1"/>
        <end position="12"/>
    </location>
</feature>